<reference evidence="1" key="1">
    <citation type="submission" date="2021-01" db="EMBL/GenBank/DDBJ databases">
        <authorList>
            <consortium name="Genoscope - CEA"/>
            <person name="William W."/>
        </authorList>
    </citation>
    <scope>NUCLEOTIDE SEQUENCE</scope>
</reference>
<gene>
    <name evidence="1" type="ORF">PPENT_87.1.T0070340</name>
</gene>
<evidence type="ECO:0000313" key="1">
    <source>
        <dbReference type="EMBL" id="CAD8138842.1"/>
    </source>
</evidence>
<dbReference type="AlphaFoldDB" id="A0A8S1SJ85"/>
<evidence type="ECO:0000313" key="2">
    <source>
        <dbReference type="Proteomes" id="UP000689195"/>
    </source>
</evidence>
<sequence>MQINLKNQRDLYSLQCQSQQYEQQQQQYSQMIDNFNRYFIGRVTFYIFMQFQD</sequence>
<protein>
    <submittedName>
        <fullName evidence="1">Uncharacterized protein</fullName>
    </submittedName>
</protein>
<comment type="caution">
    <text evidence="1">The sequence shown here is derived from an EMBL/GenBank/DDBJ whole genome shotgun (WGS) entry which is preliminary data.</text>
</comment>
<accession>A0A8S1SJ85</accession>
<proteinExistence type="predicted"/>
<dbReference type="EMBL" id="CAJJDO010000007">
    <property type="protein sequence ID" value="CAD8138842.1"/>
    <property type="molecule type" value="Genomic_DNA"/>
</dbReference>
<name>A0A8S1SJ85_9CILI</name>
<keyword evidence="2" id="KW-1185">Reference proteome</keyword>
<organism evidence="1 2">
    <name type="scientific">Paramecium pentaurelia</name>
    <dbReference type="NCBI Taxonomy" id="43138"/>
    <lineage>
        <taxon>Eukaryota</taxon>
        <taxon>Sar</taxon>
        <taxon>Alveolata</taxon>
        <taxon>Ciliophora</taxon>
        <taxon>Intramacronucleata</taxon>
        <taxon>Oligohymenophorea</taxon>
        <taxon>Peniculida</taxon>
        <taxon>Parameciidae</taxon>
        <taxon>Paramecium</taxon>
    </lineage>
</organism>
<dbReference type="Proteomes" id="UP000689195">
    <property type="component" value="Unassembled WGS sequence"/>
</dbReference>